<reference evidence="3 5" key="1">
    <citation type="submission" date="2016-11" db="EMBL/GenBank/DDBJ databases">
        <title>Description of two novel members of the family Erysipelotrichaceae: Ileibacterium lipovorans gen. nov., sp. nov. and Dubosiella newyorkensis, gen. nov., sp. nov.</title>
        <authorList>
            <person name="Cox L.M."/>
            <person name="Sohn J."/>
            <person name="Tyrrell K.L."/>
            <person name="Citron D.M."/>
            <person name="Lawson P.A."/>
            <person name="Patel N.B."/>
            <person name="Iizumi T."/>
            <person name="Perez-Perez G.I."/>
            <person name="Goldstein E.J."/>
            <person name="Blaser M.J."/>
        </authorList>
    </citation>
    <scope>NUCLEOTIDE SEQUENCE [LARGE SCALE GENOMIC DNA]</scope>
    <source>
        <strain evidence="3 5">NYU-BL-A4</strain>
    </source>
</reference>
<dbReference type="GeneID" id="78275751"/>
<evidence type="ECO:0000313" key="3">
    <source>
        <dbReference type="EMBL" id="OLU47399.1"/>
    </source>
</evidence>
<keyword evidence="5" id="KW-1185">Reference proteome</keyword>
<dbReference type="EMBL" id="MPKA01000023">
    <property type="protein sequence ID" value="OLU47887.1"/>
    <property type="molecule type" value="Genomic_DNA"/>
</dbReference>
<comment type="caution">
    <text evidence="3">The sequence shown here is derived from an EMBL/GenBank/DDBJ whole genome shotgun (WGS) entry which is preliminary data.</text>
</comment>
<protein>
    <submittedName>
        <fullName evidence="3">Uncharacterized protein</fullName>
    </submittedName>
</protein>
<dbReference type="Pfam" id="PF20310">
    <property type="entry name" value="HTH_Tnp_2"/>
    <property type="match status" value="1"/>
</dbReference>
<dbReference type="RefSeq" id="WP_076340407.1">
    <property type="nucleotide sequence ID" value="NZ_CAJTMI010000061.1"/>
</dbReference>
<accession>A0A1U7NPB0</accession>
<name>A0A1U7NPB0_9FIRM</name>
<keyword evidence="1" id="KW-0175">Coiled coil</keyword>
<evidence type="ECO:0000313" key="2">
    <source>
        <dbReference type="EMBL" id="OLU46086.1"/>
    </source>
</evidence>
<dbReference type="STRING" id="1862672.BO225_00820"/>
<evidence type="ECO:0000256" key="1">
    <source>
        <dbReference type="SAM" id="Coils"/>
    </source>
</evidence>
<feature type="coiled-coil region" evidence="1">
    <location>
        <begin position="83"/>
        <end position="110"/>
    </location>
</feature>
<dbReference type="EMBL" id="MPKA01000069">
    <property type="protein sequence ID" value="OLU46086.1"/>
    <property type="molecule type" value="Genomic_DNA"/>
</dbReference>
<dbReference type="InterPro" id="IPR009057">
    <property type="entry name" value="Homeodomain-like_sf"/>
</dbReference>
<dbReference type="Proteomes" id="UP000186705">
    <property type="component" value="Unassembled WGS sequence"/>
</dbReference>
<dbReference type="AlphaFoldDB" id="A0A1U7NPB0"/>
<gene>
    <name evidence="4" type="ORF">BO225_00820</name>
    <name evidence="3" type="ORF">BO225_02990</name>
    <name evidence="2" type="ORF">BO225_07335</name>
</gene>
<dbReference type="OrthoDB" id="1652943at2"/>
<sequence length="122" mass="14193">MNRNYFTEEQIKQLKSNAYTKYVSPKTLKFTDEFKELFLEKYLQGFSPKEIFIEAGYDPLVVGERRMANTAFLVMKKDSEVKKSTEDSEVKHLKSEVKALRKELETLKKIIALGSSPKSKDF</sequence>
<evidence type="ECO:0000313" key="4">
    <source>
        <dbReference type="EMBL" id="OLU47887.1"/>
    </source>
</evidence>
<proteinExistence type="predicted"/>
<dbReference type="SUPFAM" id="SSF46689">
    <property type="entry name" value="Homeodomain-like"/>
    <property type="match status" value="1"/>
</dbReference>
<evidence type="ECO:0000313" key="5">
    <source>
        <dbReference type="Proteomes" id="UP000186705"/>
    </source>
</evidence>
<dbReference type="InterPro" id="IPR046929">
    <property type="entry name" value="HTH_Tnp"/>
</dbReference>
<organism evidence="3 5">
    <name type="scientific">Dubosiella newyorkensis</name>
    <dbReference type="NCBI Taxonomy" id="1862672"/>
    <lineage>
        <taxon>Bacteria</taxon>
        <taxon>Bacillati</taxon>
        <taxon>Bacillota</taxon>
        <taxon>Erysipelotrichia</taxon>
        <taxon>Erysipelotrichales</taxon>
        <taxon>Erysipelotrichaceae</taxon>
        <taxon>Dubosiella</taxon>
    </lineage>
</organism>
<dbReference type="EMBL" id="MPKA01000049">
    <property type="protein sequence ID" value="OLU47399.1"/>
    <property type="molecule type" value="Genomic_DNA"/>
</dbReference>